<dbReference type="PROSITE" id="PS51257">
    <property type="entry name" value="PROKAR_LIPOPROTEIN"/>
    <property type="match status" value="1"/>
</dbReference>
<organism evidence="3 4">
    <name type="scientific">Hymenobacter algoricola</name>
    <dbReference type="NCBI Taxonomy" id="486267"/>
    <lineage>
        <taxon>Bacteria</taxon>
        <taxon>Pseudomonadati</taxon>
        <taxon>Bacteroidota</taxon>
        <taxon>Cytophagia</taxon>
        <taxon>Cytophagales</taxon>
        <taxon>Hymenobacteraceae</taxon>
        <taxon>Hymenobacter</taxon>
    </lineage>
</organism>
<dbReference type="Pfam" id="PF09423">
    <property type="entry name" value="PhoD"/>
    <property type="match status" value="1"/>
</dbReference>
<gene>
    <name evidence="3" type="ORF">GCM10022406_20140</name>
</gene>
<accession>A0ABP7N379</accession>
<dbReference type="EMBL" id="BAABDH010000036">
    <property type="protein sequence ID" value="GAA3935786.1"/>
    <property type="molecule type" value="Genomic_DNA"/>
</dbReference>
<dbReference type="InterPro" id="IPR018946">
    <property type="entry name" value="PhoD-like_MPP"/>
</dbReference>
<comment type="caution">
    <text evidence="3">The sequence shown here is derived from an EMBL/GenBank/DDBJ whole genome shotgun (WGS) entry which is preliminary data.</text>
</comment>
<evidence type="ECO:0000259" key="2">
    <source>
        <dbReference type="Pfam" id="PF09423"/>
    </source>
</evidence>
<protein>
    <recommendedName>
        <fullName evidence="2">PhoD-like phosphatase metallophosphatase domain-containing protein</fullName>
    </recommendedName>
</protein>
<dbReference type="InterPro" id="IPR038607">
    <property type="entry name" value="PhoD-like_sf"/>
</dbReference>
<keyword evidence="1" id="KW-0732">Signal</keyword>
<feature type="chain" id="PRO_5046575147" description="PhoD-like phosphatase metallophosphatase domain-containing protein" evidence="1">
    <location>
        <begin position="30"/>
        <end position="654"/>
    </location>
</feature>
<reference evidence="4" key="1">
    <citation type="journal article" date="2019" name="Int. J. Syst. Evol. Microbiol.">
        <title>The Global Catalogue of Microorganisms (GCM) 10K type strain sequencing project: providing services to taxonomists for standard genome sequencing and annotation.</title>
        <authorList>
            <consortium name="The Broad Institute Genomics Platform"/>
            <consortium name="The Broad Institute Genome Sequencing Center for Infectious Disease"/>
            <person name="Wu L."/>
            <person name="Ma J."/>
        </authorList>
    </citation>
    <scope>NUCLEOTIDE SEQUENCE [LARGE SCALE GENOMIC DNA]</scope>
    <source>
        <strain evidence="4">JCM 17214</strain>
    </source>
</reference>
<proteinExistence type="predicted"/>
<keyword evidence="4" id="KW-1185">Reference proteome</keyword>
<evidence type="ECO:0000256" key="1">
    <source>
        <dbReference type="SAM" id="SignalP"/>
    </source>
</evidence>
<dbReference type="Proteomes" id="UP001499909">
    <property type="component" value="Unassembled WGS sequence"/>
</dbReference>
<dbReference type="InterPro" id="IPR029052">
    <property type="entry name" value="Metallo-depent_PP-like"/>
</dbReference>
<dbReference type="SUPFAM" id="SSF56300">
    <property type="entry name" value="Metallo-dependent phosphatases"/>
    <property type="match status" value="1"/>
</dbReference>
<evidence type="ECO:0000313" key="3">
    <source>
        <dbReference type="EMBL" id="GAA3935786.1"/>
    </source>
</evidence>
<dbReference type="RefSeq" id="WP_345113099.1">
    <property type="nucleotide sequence ID" value="NZ_BAABDH010000036.1"/>
</dbReference>
<feature type="domain" description="PhoD-like phosphatase metallophosphatase" evidence="2">
    <location>
        <begin position="232"/>
        <end position="539"/>
    </location>
</feature>
<dbReference type="PANTHER" id="PTHR37031">
    <property type="entry name" value="METALLOPHOSPHATASE BINDING DOMAIN PROTEIN"/>
    <property type="match status" value="1"/>
</dbReference>
<sequence>MTDSRSCFARYSSGSTLLLLAAACCPVQAQPTPVPDTRFPTGQSFDYDAGLDCRVSVAYPLDQTNGRIVLHGSVLRPQAEVFNAQGRKLATLPLPAPSYTASWSTPLDSVRVVFAHPNQQPATDGSWVYPKKKASLDRPQSQQEFSVLVYGCFQPFTVAGPPPEPSLIKGSFGITNWRMRRLFQGIVAQEPAQVNVFTRRPDAPASRPAPRNMGSVQEAGRFLRPLLAPPRLVIGTGDQVYVDAGYETDKKKGKAPAPNLMVGWRDTDPVPRLGQERFGAHVQRMYQYFGAFRTLDEVFRRLPSVNIWDDHEIWDGWGSHQDDYTNGEINPARQPFYQAARQGYIAHQLQLGPRAGLDVAAATRSSQSLHQEFTVGGVRGFAFDLRSNRDISRGQVLGQEQWQAFEAWAALCQPNEEILLVSPAPLFFGFNNPVKKATGKLEPDAADDLADGWDAPTSKAEHDRFVQKLIWLRQEKKARPIILSGDVHVGVITEIWYTDSKASTPSKRVLAYELVASGLSHETLDPLKQAALKNAKDHSQSERVGQDDLTLGAYQVDPQVKTSQALLNFGALEFRKDRTWLHLFVSDQDTIINKEGPTWVYSGITDWDKPWATETSRQYRVGKQHFFRSHYSPALLEQYQDIRIDKTPWLQVPR</sequence>
<evidence type="ECO:0000313" key="4">
    <source>
        <dbReference type="Proteomes" id="UP001499909"/>
    </source>
</evidence>
<feature type="signal peptide" evidence="1">
    <location>
        <begin position="1"/>
        <end position="29"/>
    </location>
</feature>
<dbReference type="CDD" id="cd07389">
    <property type="entry name" value="MPP_PhoD"/>
    <property type="match status" value="1"/>
</dbReference>
<dbReference type="Gene3D" id="3.60.21.70">
    <property type="entry name" value="PhoD-like phosphatase"/>
    <property type="match status" value="1"/>
</dbReference>
<dbReference type="PANTHER" id="PTHR37031:SF2">
    <property type="entry name" value="PHOD-LIKE PHOSPHATASE METALLOPHOSPHATASE DOMAIN-CONTAINING PROTEIN"/>
    <property type="match status" value="1"/>
</dbReference>
<name>A0ABP7N379_9BACT</name>